<protein>
    <submittedName>
        <fullName evidence="6">Death on curing protein, Doc toxin</fullName>
    </submittedName>
</protein>
<dbReference type="PANTHER" id="PTHR35901">
    <property type="entry name" value="RIBONUCLEASE VAPC3"/>
    <property type="match status" value="1"/>
</dbReference>
<evidence type="ECO:0000256" key="2">
    <source>
        <dbReference type="ARBA" id="ARBA00022723"/>
    </source>
</evidence>
<dbReference type="InterPro" id="IPR029060">
    <property type="entry name" value="PIN-like_dom_sf"/>
</dbReference>
<evidence type="ECO:0000256" key="4">
    <source>
        <dbReference type="ARBA" id="ARBA00022842"/>
    </source>
</evidence>
<dbReference type="GO" id="GO:0016787">
    <property type="term" value="F:hydrolase activity"/>
    <property type="evidence" value="ECO:0007669"/>
    <property type="project" value="UniProtKB-KW"/>
</dbReference>
<evidence type="ECO:0000259" key="5">
    <source>
        <dbReference type="Pfam" id="PF01850"/>
    </source>
</evidence>
<dbReference type="InterPro" id="IPR044153">
    <property type="entry name" value="PIN_Pae0151-like"/>
</dbReference>
<evidence type="ECO:0000256" key="1">
    <source>
        <dbReference type="ARBA" id="ARBA00022722"/>
    </source>
</evidence>
<keyword evidence="7" id="KW-1185">Reference proteome</keyword>
<keyword evidence="4" id="KW-0460">Magnesium</keyword>
<keyword evidence="2" id="KW-0479">Metal-binding</keyword>
<dbReference type="InterPro" id="IPR002716">
    <property type="entry name" value="PIN_dom"/>
</dbReference>
<dbReference type="CDD" id="cd09873">
    <property type="entry name" value="PIN_Pae0151-like"/>
    <property type="match status" value="1"/>
</dbReference>
<dbReference type="Gene3D" id="3.40.50.1010">
    <property type="entry name" value="5'-nuclease"/>
    <property type="match status" value="1"/>
</dbReference>
<dbReference type="Pfam" id="PF01850">
    <property type="entry name" value="PIN"/>
    <property type="match status" value="1"/>
</dbReference>
<dbReference type="EMBL" id="FUKQ01000019">
    <property type="protein sequence ID" value="SJN27002.1"/>
    <property type="molecule type" value="Genomic_DNA"/>
</dbReference>
<proteinExistence type="predicted"/>
<feature type="domain" description="PIN" evidence="5">
    <location>
        <begin position="3"/>
        <end position="125"/>
    </location>
</feature>
<sequence>MSIVLDASMALAWCLDGSWDDGIAAVLRETAEDGALVTPLWHLEVCNAFLMAERRGRITRSQATQALAKLDGLPLEQLELDPDPSDLMQLARSHGLTAYDASYVWAASVTGCPLATRDERVRAAAVAEGIALLG</sequence>
<keyword evidence="1" id="KW-0540">Nuclease</keyword>
<dbReference type="SUPFAM" id="SSF88723">
    <property type="entry name" value="PIN domain-like"/>
    <property type="match status" value="1"/>
</dbReference>
<gene>
    <name evidence="6" type="ORF">FM114_05445</name>
</gene>
<keyword evidence="3" id="KW-0378">Hydrolase</keyword>
<organism evidence="6 7">
    <name type="scientific">Luteococcus japonicus LSP_Lj1</name>
    <dbReference type="NCBI Taxonomy" id="1255658"/>
    <lineage>
        <taxon>Bacteria</taxon>
        <taxon>Bacillati</taxon>
        <taxon>Actinomycetota</taxon>
        <taxon>Actinomycetes</taxon>
        <taxon>Propionibacteriales</taxon>
        <taxon>Propionibacteriaceae</taxon>
        <taxon>Luteococcus</taxon>
    </lineage>
</organism>
<dbReference type="GO" id="GO:0046872">
    <property type="term" value="F:metal ion binding"/>
    <property type="evidence" value="ECO:0007669"/>
    <property type="project" value="UniProtKB-KW"/>
</dbReference>
<dbReference type="RefSeq" id="WP_094764171.1">
    <property type="nucleotide sequence ID" value="NZ_FUKQ01000019.1"/>
</dbReference>
<dbReference type="OrthoDB" id="4377304at2"/>
<name>A0A1R4J4P0_9ACTN</name>
<dbReference type="STRING" id="1255658.FM114_05445"/>
<evidence type="ECO:0000313" key="6">
    <source>
        <dbReference type="EMBL" id="SJN27002.1"/>
    </source>
</evidence>
<dbReference type="GO" id="GO:0004518">
    <property type="term" value="F:nuclease activity"/>
    <property type="evidence" value="ECO:0007669"/>
    <property type="project" value="UniProtKB-KW"/>
</dbReference>
<dbReference type="Proteomes" id="UP000188342">
    <property type="component" value="Unassembled WGS sequence"/>
</dbReference>
<dbReference type="InterPro" id="IPR051619">
    <property type="entry name" value="TypeII_TA_RNase_PINc/VapC"/>
</dbReference>
<accession>A0A1R4J4P0</accession>
<reference evidence="6 7" key="1">
    <citation type="submission" date="2017-02" db="EMBL/GenBank/DDBJ databases">
        <authorList>
            <person name="Peterson S.W."/>
        </authorList>
    </citation>
    <scope>NUCLEOTIDE SEQUENCE [LARGE SCALE GENOMIC DNA]</scope>
    <source>
        <strain evidence="6 7">LSP_Lj1</strain>
    </source>
</reference>
<dbReference type="AlphaFoldDB" id="A0A1R4J4P0"/>
<evidence type="ECO:0000313" key="7">
    <source>
        <dbReference type="Proteomes" id="UP000188342"/>
    </source>
</evidence>
<dbReference type="PANTHER" id="PTHR35901:SF1">
    <property type="entry name" value="EXONUCLEASE VAPC9"/>
    <property type="match status" value="1"/>
</dbReference>
<evidence type="ECO:0000256" key="3">
    <source>
        <dbReference type="ARBA" id="ARBA00022801"/>
    </source>
</evidence>